<dbReference type="InterPro" id="IPR012338">
    <property type="entry name" value="Beta-lactam/transpept-like"/>
</dbReference>
<dbReference type="OrthoDB" id="119951at2"/>
<dbReference type="PANTHER" id="PTHR43283:SF18">
    <property type="match status" value="1"/>
</dbReference>
<dbReference type="InterPro" id="IPR019734">
    <property type="entry name" value="TPR_rpt"/>
</dbReference>
<dbReference type="eggNOG" id="COG1680">
    <property type="taxonomic scope" value="Bacteria"/>
</dbReference>
<dbReference type="AlphaFoldDB" id="A0A0W0YU61"/>
<evidence type="ECO:0000259" key="2">
    <source>
        <dbReference type="Pfam" id="PF00144"/>
    </source>
</evidence>
<accession>A0A0W0YU61</accession>
<dbReference type="PANTHER" id="PTHR43283">
    <property type="entry name" value="BETA-LACTAMASE-RELATED"/>
    <property type="match status" value="1"/>
</dbReference>
<dbReference type="PROSITE" id="PS50005">
    <property type="entry name" value="TPR"/>
    <property type="match status" value="1"/>
</dbReference>
<dbReference type="STRING" id="28087.Lsai_0196"/>
<reference evidence="3 4" key="1">
    <citation type="submission" date="2015-11" db="EMBL/GenBank/DDBJ databases">
        <title>Genomic analysis of 38 Legionella species identifies large and diverse effector repertoires.</title>
        <authorList>
            <person name="Burstein D."/>
            <person name="Amaro F."/>
            <person name="Zusman T."/>
            <person name="Lifshitz Z."/>
            <person name="Cohen O."/>
            <person name="Gilbert J.A."/>
            <person name="Pupko T."/>
            <person name="Shuman H.A."/>
            <person name="Segal G."/>
        </authorList>
    </citation>
    <scope>NUCLEOTIDE SEQUENCE [LARGE SCALE GENOMIC DNA]</scope>
    <source>
        <strain evidence="3 4">Mt.St.Helens-4</strain>
    </source>
</reference>
<comment type="caution">
    <text evidence="3">The sequence shown here is derived from an EMBL/GenBank/DDBJ whole genome shotgun (WGS) entry which is preliminary data.</text>
</comment>
<feature type="domain" description="Beta-lactamase-related" evidence="2">
    <location>
        <begin position="19"/>
        <end position="312"/>
    </location>
</feature>
<dbReference type="Pfam" id="PF00144">
    <property type="entry name" value="Beta-lactamase"/>
    <property type="match status" value="1"/>
</dbReference>
<dbReference type="Proteomes" id="UP000054621">
    <property type="component" value="Unassembled WGS sequence"/>
</dbReference>
<evidence type="ECO:0000256" key="1">
    <source>
        <dbReference type="PROSITE-ProRule" id="PRU00339"/>
    </source>
</evidence>
<evidence type="ECO:0000313" key="3">
    <source>
        <dbReference type="EMBL" id="KTD60086.1"/>
    </source>
</evidence>
<dbReference type="InterPro" id="IPR050789">
    <property type="entry name" value="Diverse_Enzym_Activities"/>
</dbReference>
<evidence type="ECO:0000313" key="4">
    <source>
        <dbReference type="Proteomes" id="UP000054621"/>
    </source>
</evidence>
<sequence>MGTTPSMTALQAIIKLGHIPAVSYACVEHKENEKHKFVRTSISVGKKNLQPKDAEMTVNNKTRFPASSLSKIVFTYLILQLVKQKQIALDEPLHDILHYERFKVDGEYPKKAKELTARHILSHTTGLPNFGASLSSPLIFDSKSKLSEGYSYSGEAFLYLQKAIEAKIGKDLETLAQEYVFAPLKMSRSTFMPTSEDDDNVVAVHTELGKPTSIYVGEPLVNAAGSLLTTADDFSKLMVAWLENMKDPLIEQAFEPMNTDGLMTCGLGWHIYRHEDEVIAYQYGENPNTRAFIAINITTQKGAVFFTNSENGMSIANQVFCSPDLTPIGTMDRIYKQLHYTQCDEPGWQETILGKIAEIDDQFEEAKYYFEKAFELSPEDETKLRRLEWFKLVHHPSPKQESTLSMNAFVGNYKNLYNDDVEISIRDGGLIFKQFDQQIKLVQVAEAEFLPEKDQSFKIGFDGDHLSIYFVHGGRNKFLSKQHSPKYSLQYKDEVRQLRVSQLEMQYTDTTSKPSWRS</sequence>
<keyword evidence="1" id="KW-0802">TPR repeat</keyword>
<name>A0A0W0YU61_9GAMM</name>
<organism evidence="3 4">
    <name type="scientific">Legionella sainthelensi</name>
    <dbReference type="NCBI Taxonomy" id="28087"/>
    <lineage>
        <taxon>Bacteria</taxon>
        <taxon>Pseudomonadati</taxon>
        <taxon>Pseudomonadota</taxon>
        <taxon>Gammaproteobacteria</taxon>
        <taxon>Legionellales</taxon>
        <taxon>Legionellaceae</taxon>
        <taxon>Legionella</taxon>
    </lineage>
</organism>
<dbReference type="Gene3D" id="3.40.710.10">
    <property type="entry name" value="DD-peptidase/beta-lactamase superfamily"/>
    <property type="match status" value="1"/>
</dbReference>
<dbReference type="EMBL" id="LNYV01000003">
    <property type="protein sequence ID" value="KTD60086.1"/>
    <property type="molecule type" value="Genomic_DNA"/>
</dbReference>
<dbReference type="RefSeq" id="WP_027270047.1">
    <property type="nucleotide sequence ID" value="NZ_CAAAJE010000005.1"/>
</dbReference>
<proteinExistence type="predicted"/>
<gene>
    <name evidence="3" type="ORF">Lsai_0196</name>
</gene>
<feature type="repeat" description="TPR" evidence="1">
    <location>
        <begin position="347"/>
        <end position="380"/>
    </location>
</feature>
<dbReference type="PATRIC" id="fig|28087.4.peg.208"/>
<dbReference type="InterPro" id="IPR001466">
    <property type="entry name" value="Beta-lactam-related"/>
</dbReference>
<protein>
    <submittedName>
        <fullName evidence="3">Putative secreted esterase</fullName>
    </submittedName>
</protein>
<dbReference type="SUPFAM" id="SSF56601">
    <property type="entry name" value="beta-lactamase/transpeptidase-like"/>
    <property type="match status" value="1"/>
</dbReference>